<dbReference type="Pfam" id="PF00164">
    <property type="entry name" value="Ribosom_S12_S23"/>
    <property type="match status" value="1"/>
</dbReference>
<dbReference type="InterPro" id="IPR006032">
    <property type="entry name" value="Ribosomal_uS12"/>
</dbReference>
<evidence type="ECO:0000256" key="2">
    <source>
        <dbReference type="ARBA" id="ARBA00023274"/>
    </source>
</evidence>
<evidence type="ECO:0000256" key="1">
    <source>
        <dbReference type="ARBA" id="ARBA00022980"/>
    </source>
</evidence>
<dbReference type="Proteomes" id="UP000008022">
    <property type="component" value="Unassembled WGS sequence"/>
</dbReference>
<keyword evidence="1" id="KW-0689">Ribosomal protein</keyword>
<reference evidence="4" key="2">
    <citation type="submission" date="2015-06" db="UniProtKB">
        <authorList>
            <consortium name="EnsemblPlants"/>
        </authorList>
    </citation>
    <scope>IDENTIFICATION</scope>
</reference>
<reference evidence="5" key="1">
    <citation type="submission" date="2013-06" db="EMBL/GenBank/DDBJ databases">
        <authorList>
            <person name="Zhao Q."/>
        </authorList>
    </citation>
    <scope>NUCLEOTIDE SEQUENCE</scope>
    <source>
        <strain evidence="5">cv. W1943</strain>
    </source>
</reference>
<name>A0A0E0PJ61_ORYRU</name>
<dbReference type="GO" id="GO:1990904">
    <property type="term" value="C:ribonucleoprotein complex"/>
    <property type="evidence" value="ECO:0007669"/>
    <property type="project" value="UniProtKB-KW"/>
</dbReference>
<evidence type="ECO:0000313" key="4">
    <source>
        <dbReference type="EnsemblPlants" id="ORUFI05G08320.1"/>
    </source>
</evidence>
<feature type="signal peptide" evidence="3">
    <location>
        <begin position="1"/>
        <end position="21"/>
    </location>
</feature>
<dbReference type="GO" id="GO:0006412">
    <property type="term" value="P:translation"/>
    <property type="evidence" value="ECO:0007669"/>
    <property type="project" value="InterPro"/>
</dbReference>
<dbReference type="HOGENOM" id="CLU_1589136_0_0_1"/>
<evidence type="ECO:0000256" key="3">
    <source>
        <dbReference type="SAM" id="SignalP"/>
    </source>
</evidence>
<keyword evidence="3" id="KW-0732">Signal</keyword>
<dbReference type="STRING" id="4529.A0A0E0PJ61"/>
<proteinExistence type="predicted"/>
<accession>A0A0E0PJ61</accession>
<dbReference type="EnsemblPlants" id="ORUFI05G08320.1">
    <property type="protein sequence ID" value="ORUFI05G08320.1"/>
    <property type="gene ID" value="ORUFI05G08320"/>
</dbReference>
<dbReference type="AlphaFoldDB" id="A0A0E0PJ61"/>
<keyword evidence="2" id="KW-0687">Ribonucleoprotein</keyword>
<feature type="chain" id="PRO_5002370098" evidence="3">
    <location>
        <begin position="22"/>
        <end position="168"/>
    </location>
</feature>
<dbReference type="GO" id="GO:0005840">
    <property type="term" value="C:ribosome"/>
    <property type="evidence" value="ECO:0007669"/>
    <property type="project" value="UniProtKB-KW"/>
</dbReference>
<dbReference type="Gramene" id="ORUFI05G08320.1">
    <property type="protein sequence ID" value="ORUFI05G08320.1"/>
    <property type="gene ID" value="ORUFI05G08320"/>
</dbReference>
<keyword evidence="5" id="KW-1185">Reference proteome</keyword>
<organism evidence="4 5">
    <name type="scientific">Oryza rufipogon</name>
    <name type="common">Brownbeard rice</name>
    <name type="synonym">Asian wild rice</name>
    <dbReference type="NCBI Taxonomy" id="4529"/>
    <lineage>
        <taxon>Eukaryota</taxon>
        <taxon>Viridiplantae</taxon>
        <taxon>Streptophyta</taxon>
        <taxon>Embryophyta</taxon>
        <taxon>Tracheophyta</taxon>
        <taxon>Spermatophyta</taxon>
        <taxon>Magnoliopsida</taxon>
        <taxon>Liliopsida</taxon>
        <taxon>Poales</taxon>
        <taxon>Poaceae</taxon>
        <taxon>BOP clade</taxon>
        <taxon>Oryzoideae</taxon>
        <taxon>Oryzeae</taxon>
        <taxon>Oryzinae</taxon>
        <taxon>Oryza</taxon>
    </lineage>
</organism>
<evidence type="ECO:0000313" key="5">
    <source>
        <dbReference type="Proteomes" id="UP000008022"/>
    </source>
</evidence>
<protein>
    <submittedName>
        <fullName evidence="4">Uncharacterized protein</fullName>
    </submittedName>
</protein>
<dbReference type="GO" id="GO:0003735">
    <property type="term" value="F:structural constituent of ribosome"/>
    <property type="evidence" value="ECO:0007669"/>
    <property type="project" value="InterPro"/>
</dbReference>
<sequence>MILRGQTLVLILVLFLDGGSIEEAPCISSRQPSFLNIIEELKMYILNPVTLLENACSVTYTYFFMLIIWDEVLISGFGHKGHAVGDIRGVRFEVVKFYSRRSRGLRYSWLASFEYIIHGIFKYYLIVIMLIRTMASLLFLFYYAESLSFVPLPVHLAFTSSNSFPLLI</sequence>